<dbReference type="InterPro" id="IPR046833">
    <property type="entry name" value="ABC_N"/>
</dbReference>
<dbReference type="Pfam" id="PF09818">
    <property type="entry name" value="ABC_ATPase"/>
    <property type="match status" value="1"/>
</dbReference>
<dbReference type="PANTHER" id="PTHR38149">
    <property type="entry name" value="ATPASE"/>
    <property type="match status" value="1"/>
</dbReference>
<dbReference type="PANTHER" id="PTHR38149:SF1">
    <property type="entry name" value="ATPASE"/>
    <property type="match status" value="1"/>
</dbReference>
<dbReference type="Pfam" id="PF20446">
    <property type="entry name" value="ABC_N"/>
    <property type="match status" value="1"/>
</dbReference>
<protein>
    <recommendedName>
        <fullName evidence="7">ATPase</fullName>
    </recommendedName>
</protein>
<organism evidence="5 6">
    <name type="scientific">Lentinus brumalis</name>
    <dbReference type="NCBI Taxonomy" id="2498619"/>
    <lineage>
        <taxon>Eukaryota</taxon>
        <taxon>Fungi</taxon>
        <taxon>Dikarya</taxon>
        <taxon>Basidiomycota</taxon>
        <taxon>Agaricomycotina</taxon>
        <taxon>Agaricomycetes</taxon>
        <taxon>Polyporales</taxon>
        <taxon>Polyporaceae</taxon>
        <taxon>Lentinus</taxon>
    </lineage>
</organism>
<proteinExistence type="predicted"/>
<dbReference type="InterPro" id="IPR019195">
    <property type="entry name" value="ABC_ATPase_put"/>
</dbReference>
<evidence type="ECO:0000259" key="4">
    <source>
        <dbReference type="Pfam" id="PF21117"/>
    </source>
</evidence>
<accession>A0A371CSB2</accession>
<dbReference type="InterPro" id="IPR046834">
    <property type="entry name" value="ABC_ATPase_C"/>
</dbReference>
<gene>
    <name evidence="5" type="ORF">OH76DRAFT_1237134</name>
</gene>
<dbReference type="InterPro" id="IPR049069">
    <property type="entry name" value="MRB1590-like_C"/>
</dbReference>
<reference evidence="5 6" key="1">
    <citation type="journal article" date="2018" name="Biotechnol. Biofuels">
        <title>Integrative visual omics of the white-rot fungus Polyporus brumalis exposes the biotechnological potential of its oxidative enzymes for delignifying raw plant biomass.</title>
        <authorList>
            <person name="Miyauchi S."/>
            <person name="Rancon A."/>
            <person name="Drula E."/>
            <person name="Hage H."/>
            <person name="Chaduli D."/>
            <person name="Favel A."/>
            <person name="Grisel S."/>
            <person name="Henrissat B."/>
            <person name="Herpoel-Gimbert I."/>
            <person name="Ruiz-Duenas F.J."/>
            <person name="Chevret D."/>
            <person name="Hainaut M."/>
            <person name="Lin J."/>
            <person name="Wang M."/>
            <person name="Pangilinan J."/>
            <person name="Lipzen A."/>
            <person name="Lesage-Meessen L."/>
            <person name="Navarro D."/>
            <person name="Riley R."/>
            <person name="Grigoriev I.V."/>
            <person name="Zhou S."/>
            <person name="Raouche S."/>
            <person name="Rosso M.N."/>
        </authorList>
    </citation>
    <scope>NUCLEOTIDE SEQUENCE [LARGE SCALE GENOMIC DNA]</scope>
    <source>
        <strain evidence="5 6">BRFM 1820</strain>
    </source>
</reference>
<dbReference type="Pfam" id="PF21117">
    <property type="entry name" value="MRB1590_C"/>
    <property type="match status" value="1"/>
</dbReference>
<feature type="region of interest" description="Disordered" evidence="1">
    <location>
        <begin position="12"/>
        <end position="71"/>
    </location>
</feature>
<evidence type="ECO:0008006" key="7">
    <source>
        <dbReference type="Google" id="ProtNLM"/>
    </source>
</evidence>
<dbReference type="OrthoDB" id="189459at2759"/>
<sequence length="685" mass="73835">MSGRGAYYKQLYGGGNNRGRGRGRGRGGYQAVAPDSHIARDHTSRGPGGGHSSNGAHPAKRHKSDAMEDGSRGELLRIVRALGGKPYRAYRDLQGEWGLMDSTLFVDHVQADPYASPSKLRLRVPHATASFPESLFSNHIRTVAFCDYVTRHICSVIDEMGGKTTAAATGRTQNTNWSSPKGGQLTVDRPGQQVLERTSVILYPHTPADGEEGGIELRFCASLPAQGRTILGDAAYELFSRIITTLVDNLKYDACDPQAINAFVNSVEDQEDLRRQVTASGELSTIAIIPSSESHDMLLPGLVAFVPNGAILPRGSGASDVPMGSLSVIQFTSPPKLERTFVLPHRGAISGMGIPKGITMIAGGGFHGKSTLLAALARGCYNHTPGDGREFLVTSPNLVSIQGEDGRSITNVDISPFISALPSGTPTTSFSTQDASGSTSMAAGVVEALELGADTLLFDEDTCATNFLIRDRRMQRLVSADPITPLVYNVRAMFKDHGVSSILVIGGCGDYCDVADLVLEMRNYKCSDITARAKQVAQEIPSAVIEHEVAAFGTVRPRYLQCTSLPSPETKISVRRRTMVDISHRYTAGQDPDTLDLSALIQLVHDSQTRAIVAALKYMRSNSRAPGESLLGLLKHLDTVLDEDGVDGVVPRDRIDGFLARPRVIEVGMAINRLRTVFFDYRTQG</sequence>
<keyword evidence="6" id="KW-1185">Reference proteome</keyword>
<dbReference type="EMBL" id="KZ857469">
    <property type="protein sequence ID" value="RDX43171.1"/>
    <property type="molecule type" value="Genomic_DNA"/>
</dbReference>
<evidence type="ECO:0000259" key="3">
    <source>
        <dbReference type="Pfam" id="PF20446"/>
    </source>
</evidence>
<feature type="domain" description="ATPase of the ABC class C-terminal" evidence="2">
    <location>
        <begin position="301"/>
        <end position="557"/>
    </location>
</feature>
<dbReference type="AlphaFoldDB" id="A0A371CSB2"/>
<feature type="domain" description="ATPase of the ABC class N-terminal" evidence="3">
    <location>
        <begin position="74"/>
        <end position="250"/>
    </location>
</feature>
<dbReference type="Proteomes" id="UP000256964">
    <property type="component" value="Unassembled WGS sequence"/>
</dbReference>
<evidence type="ECO:0000313" key="6">
    <source>
        <dbReference type="Proteomes" id="UP000256964"/>
    </source>
</evidence>
<name>A0A371CSB2_9APHY</name>
<evidence type="ECO:0000256" key="1">
    <source>
        <dbReference type="SAM" id="MobiDB-lite"/>
    </source>
</evidence>
<dbReference type="STRING" id="139420.A0A371CSB2"/>
<feature type="domain" description="MRB1590-like C-terminal" evidence="4">
    <location>
        <begin position="593"/>
        <end position="677"/>
    </location>
</feature>
<evidence type="ECO:0000313" key="5">
    <source>
        <dbReference type="EMBL" id="RDX43171.1"/>
    </source>
</evidence>
<evidence type="ECO:0000259" key="2">
    <source>
        <dbReference type="Pfam" id="PF09818"/>
    </source>
</evidence>